<evidence type="ECO:0000313" key="16">
    <source>
        <dbReference type="Proteomes" id="UP000460718"/>
    </source>
</evidence>
<dbReference type="EMBL" id="QXFZ01003503">
    <property type="protein sequence ID" value="KAE9068670.1"/>
    <property type="molecule type" value="Genomic_DNA"/>
</dbReference>
<keyword evidence="11" id="KW-1185">Reference proteome</keyword>
<dbReference type="Proteomes" id="UP000429523">
    <property type="component" value="Unassembled WGS sequence"/>
</dbReference>
<sequence>MSWRSCWWYAKWVLMHGSIADTQQACARAAVSCKKQRKRRFCVASLVVGLGP</sequence>
<dbReference type="Proteomes" id="UP000437068">
    <property type="component" value="Unassembled WGS sequence"/>
</dbReference>
<dbReference type="Proteomes" id="UP000433483">
    <property type="component" value="Unassembled WGS sequence"/>
</dbReference>
<dbReference type="EMBL" id="QXGA01003975">
    <property type="protein sequence ID" value="KAE9077440.1"/>
    <property type="molecule type" value="Genomic_DNA"/>
</dbReference>
<evidence type="ECO:0000313" key="8">
    <source>
        <dbReference type="EMBL" id="KAE9177818.1"/>
    </source>
</evidence>
<feature type="chain" id="PRO_5036379453" evidence="1">
    <location>
        <begin position="21"/>
        <end position="52"/>
    </location>
</feature>
<keyword evidence="1" id="KW-0732">Signal</keyword>
<evidence type="ECO:0000313" key="6">
    <source>
        <dbReference type="EMBL" id="KAE9167504.1"/>
    </source>
</evidence>
<dbReference type="Proteomes" id="UP000440732">
    <property type="component" value="Unassembled WGS sequence"/>
</dbReference>
<evidence type="ECO:0000313" key="3">
    <source>
        <dbReference type="EMBL" id="KAE8964559.1"/>
    </source>
</evidence>
<feature type="signal peptide" evidence="1">
    <location>
        <begin position="1"/>
        <end position="20"/>
    </location>
</feature>
<evidence type="ECO:0000256" key="1">
    <source>
        <dbReference type="SAM" id="SignalP"/>
    </source>
</evidence>
<dbReference type="EMBL" id="QXGC01004147">
    <property type="protein sequence ID" value="KAE9170924.1"/>
    <property type="molecule type" value="Genomic_DNA"/>
</dbReference>
<dbReference type="Proteomes" id="UP000476176">
    <property type="component" value="Unassembled WGS sequence"/>
</dbReference>
<dbReference type="EMBL" id="QXGF01000186">
    <property type="protein sequence ID" value="KAE8944787.1"/>
    <property type="molecule type" value="Genomic_DNA"/>
</dbReference>
<evidence type="ECO:0000313" key="15">
    <source>
        <dbReference type="Proteomes" id="UP000441208"/>
    </source>
</evidence>
<dbReference type="Proteomes" id="UP000441208">
    <property type="component" value="Unassembled WGS sequence"/>
</dbReference>
<proteinExistence type="predicted"/>
<dbReference type="Proteomes" id="UP000440367">
    <property type="component" value="Unassembled WGS sequence"/>
</dbReference>
<dbReference type="EMBL" id="QXGD01003413">
    <property type="protein sequence ID" value="KAE9177818.1"/>
    <property type="molecule type" value="Genomic_DNA"/>
</dbReference>
<reference evidence="10 11" key="1">
    <citation type="submission" date="2018-08" db="EMBL/GenBank/DDBJ databases">
        <title>Genomic investigation of the strawberry pathogen Phytophthora fragariae indicates pathogenicity is determined by transcriptional variation in three key races.</title>
        <authorList>
            <person name="Adams T.M."/>
            <person name="Armitage A.D."/>
            <person name="Sobczyk M.K."/>
            <person name="Bates H.J."/>
            <person name="Dunwell J.M."/>
            <person name="Nellist C.F."/>
            <person name="Harrison R.J."/>
        </authorList>
    </citation>
    <scope>NUCLEOTIDE SEQUENCE [LARGE SCALE GENOMIC DNA]</scope>
    <source>
        <strain evidence="9 12">A4</strain>
        <strain evidence="8 13">BC-1</strain>
        <strain evidence="7 17">BC-23</strain>
        <strain evidence="6 11">NOV-27</strain>
        <strain evidence="5 14">NOV-5</strain>
        <strain evidence="4 15">NOV-71</strain>
        <strain evidence="2 10">NOV-9</strain>
        <strain evidence="3 16">SCRP245</strain>
    </source>
</reference>
<evidence type="ECO:0000313" key="5">
    <source>
        <dbReference type="EMBL" id="KAE9077440.1"/>
    </source>
</evidence>
<protein>
    <submittedName>
        <fullName evidence="2">Uncharacterized protein</fullName>
    </submittedName>
</protein>
<evidence type="ECO:0000313" key="13">
    <source>
        <dbReference type="Proteomes" id="UP000440367"/>
    </source>
</evidence>
<evidence type="ECO:0000313" key="14">
    <source>
        <dbReference type="Proteomes" id="UP000440732"/>
    </source>
</evidence>
<dbReference type="AlphaFoldDB" id="A0A6A3FKA0"/>
<dbReference type="EMBL" id="QXGB01004108">
    <property type="protein sequence ID" value="KAE9167504.1"/>
    <property type="molecule type" value="Genomic_DNA"/>
</dbReference>
<name>A0A6A3FKA0_9STRA</name>
<evidence type="ECO:0000313" key="4">
    <source>
        <dbReference type="EMBL" id="KAE9068670.1"/>
    </source>
</evidence>
<evidence type="ECO:0000313" key="2">
    <source>
        <dbReference type="EMBL" id="KAE8944787.1"/>
    </source>
</evidence>
<organism evidence="2 10">
    <name type="scientific">Phytophthora fragariae</name>
    <dbReference type="NCBI Taxonomy" id="53985"/>
    <lineage>
        <taxon>Eukaryota</taxon>
        <taxon>Sar</taxon>
        <taxon>Stramenopiles</taxon>
        <taxon>Oomycota</taxon>
        <taxon>Peronosporomycetes</taxon>
        <taxon>Peronosporales</taxon>
        <taxon>Peronosporaceae</taxon>
        <taxon>Phytophthora</taxon>
    </lineage>
</organism>
<evidence type="ECO:0000313" key="12">
    <source>
        <dbReference type="Proteomes" id="UP000437068"/>
    </source>
</evidence>
<evidence type="ECO:0000313" key="17">
    <source>
        <dbReference type="Proteomes" id="UP000476176"/>
    </source>
</evidence>
<evidence type="ECO:0000313" key="7">
    <source>
        <dbReference type="EMBL" id="KAE9170924.1"/>
    </source>
</evidence>
<gene>
    <name evidence="9" type="ORF">PF001_g27578</name>
    <name evidence="8" type="ORF">PF002_g28233</name>
    <name evidence="7" type="ORF">PF004_g27724</name>
    <name evidence="6" type="ORF">PF005_g28747</name>
    <name evidence="5" type="ORF">PF006_g27927</name>
    <name evidence="4" type="ORF">PF007_g27592</name>
    <name evidence="2" type="ORF">PF009_g5548</name>
    <name evidence="3" type="ORF">PF011_g28620</name>
</gene>
<evidence type="ECO:0000313" key="11">
    <source>
        <dbReference type="Proteomes" id="UP000433483"/>
    </source>
</evidence>
<dbReference type="EMBL" id="QXFW01004734">
    <property type="protein sequence ID" value="KAE8964559.1"/>
    <property type="molecule type" value="Genomic_DNA"/>
</dbReference>
<comment type="caution">
    <text evidence="2">The sequence shown here is derived from an EMBL/GenBank/DDBJ whole genome shotgun (WGS) entry which is preliminary data.</text>
</comment>
<dbReference type="Proteomes" id="UP000460718">
    <property type="component" value="Unassembled WGS sequence"/>
</dbReference>
<evidence type="ECO:0000313" key="10">
    <source>
        <dbReference type="Proteomes" id="UP000429523"/>
    </source>
</evidence>
<accession>A0A6A3FKA0</accession>
<evidence type="ECO:0000313" key="9">
    <source>
        <dbReference type="EMBL" id="KAE9273278.1"/>
    </source>
</evidence>
<dbReference type="EMBL" id="QXGE01003796">
    <property type="protein sequence ID" value="KAE9273278.1"/>
    <property type="molecule type" value="Genomic_DNA"/>
</dbReference>